<sequence length="689" mass="78529">MAKDLLFELGVEELPSAYMSKALKDFENMARKKFDEARLKYSELKVYGTPRRLTLFIASMEEMQQDAIIENRGPKKAIAFDKEGNPSPAAQGFARGQGVRVEDLLVKEVDGVEYIFAVKNEISRPADDLLADVVKDIVYSIVFPKSMRWAYYQTRFARPIRWLLLLFGDKLIELEIENIKSGKVTWGHRFLGQGALKVNHADEYFQALRENYVILDQEERRAMIWEQVQEIAQKQGGKAMENPELLEEITYLVEYPHAFYGQFSSSYLEVPPEVLTTSMIEHQRYFPVYDTAGALMAGFIGVRNGTDYCLDIVRAGNERVIKARLEDALFFWKEDTKKPLQDMTPGLSNVLFHERLGTIMDKVDRITALACYIGQETALSQESRLVRAAYLCKADLTSSMVYEFPELQGIMGRYYARESGEEAEVSQAVFEHYLPRSAGDELPETPTGIVLSLSEKIDNLVGCYAIGIKPSGSQDPYALRRQALGIVNIIINKNLKLDLQDVLSKAYAGFSRINPEQSLEDTVKEVIDFILQRMRGVLMEKNIAYDVIDAVFMPAILDITDIYDRAVCLQQFKTRPEFDDLMVVFNRSHNLSRKWQSNEVQFNKLIDASEIKLYEHLKQVQSEVESAVRAGEYDLALKTIASLRPDVDNFFEAVMVMVDDEVLKNARLGLLKSISDLCRFIADFSKIVL</sequence>
<comment type="subcellular location">
    <subcellularLocation>
        <location evidence="1">Cytoplasm</location>
    </subcellularLocation>
</comment>
<dbReference type="GO" id="GO:0006426">
    <property type="term" value="P:glycyl-tRNA aminoacylation"/>
    <property type="evidence" value="ECO:0007669"/>
    <property type="project" value="InterPro"/>
</dbReference>
<dbReference type="GO" id="GO:0006420">
    <property type="term" value="P:arginyl-tRNA aminoacylation"/>
    <property type="evidence" value="ECO:0007669"/>
    <property type="project" value="InterPro"/>
</dbReference>
<evidence type="ECO:0000256" key="1">
    <source>
        <dbReference type="ARBA" id="ARBA00004496"/>
    </source>
</evidence>
<evidence type="ECO:0000256" key="4">
    <source>
        <dbReference type="ARBA" id="ARBA00022490"/>
    </source>
</evidence>
<accession>A0A0W8E6S6</accession>
<dbReference type="GO" id="GO:0005829">
    <property type="term" value="C:cytosol"/>
    <property type="evidence" value="ECO:0007669"/>
    <property type="project" value="TreeGrafter"/>
</dbReference>
<dbReference type="PRINTS" id="PR01045">
    <property type="entry name" value="TRNASYNTHGB"/>
</dbReference>
<dbReference type="GO" id="GO:0004820">
    <property type="term" value="F:glycine-tRNA ligase activity"/>
    <property type="evidence" value="ECO:0007669"/>
    <property type="project" value="UniProtKB-EC"/>
</dbReference>
<evidence type="ECO:0000259" key="11">
    <source>
        <dbReference type="Pfam" id="PF05746"/>
    </source>
</evidence>
<dbReference type="EC" id="6.1.1.14" evidence="3"/>
<reference evidence="12" key="1">
    <citation type="journal article" date="2015" name="Proc. Natl. Acad. Sci. U.S.A.">
        <title>Networks of energetic and metabolic interactions define dynamics in microbial communities.</title>
        <authorList>
            <person name="Embree M."/>
            <person name="Liu J.K."/>
            <person name="Al-Bassam M.M."/>
            <person name="Zengler K."/>
        </authorList>
    </citation>
    <scope>NUCLEOTIDE SEQUENCE</scope>
</reference>
<keyword evidence="8" id="KW-0648">Protein biosynthesis</keyword>
<proteinExistence type="inferred from homology"/>
<evidence type="ECO:0000256" key="9">
    <source>
        <dbReference type="ARBA" id="ARBA00023146"/>
    </source>
</evidence>
<evidence type="ECO:0000313" key="12">
    <source>
        <dbReference type="EMBL" id="KUG04338.1"/>
    </source>
</evidence>
<organism evidence="12">
    <name type="scientific">hydrocarbon metagenome</name>
    <dbReference type="NCBI Taxonomy" id="938273"/>
    <lineage>
        <taxon>unclassified sequences</taxon>
        <taxon>metagenomes</taxon>
        <taxon>ecological metagenomes</taxon>
    </lineage>
</organism>
<keyword evidence="5 12" id="KW-0436">Ligase</keyword>
<name>A0A0W8E6S6_9ZZZZ</name>
<comment type="caution">
    <text evidence="12">The sequence shown here is derived from an EMBL/GenBank/DDBJ whole genome shotgun (WGS) entry which is preliminary data.</text>
</comment>
<evidence type="ECO:0000256" key="6">
    <source>
        <dbReference type="ARBA" id="ARBA00022741"/>
    </source>
</evidence>
<dbReference type="GO" id="GO:0005524">
    <property type="term" value="F:ATP binding"/>
    <property type="evidence" value="ECO:0007669"/>
    <property type="project" value="UniProtKB-KW"/>
</dbReference>
<comment type="catalytic activity">
    <reaction evidence="10">
        <text>tRNA(Gly) + glycine + ATP = glycyl-tRNA(Gly) + AMP + diphosphate</text>
        <dbReference type="Rhea" id="RHEA:16013"/>
        <dbReference type="Rhea" id="RHEA-COMP:9664"/>
        <dbReference type="Rhea" id="RHEA-COMP:9683"/>
        <dbReference type="ChEBI" id="CHEBI:30616"/>
        <dbReference type="ChEBI" id="CHEBI:33019"/>
        <dbReference type="ChEBI" id="CHEBI:57305"/>
        <dbReference type="ChEBI" id="CHEBI:78442"/>
        <dbReference type="ChEBI" id="CHEBI:78522"/>
        <dbReference type="ChEBI" id="CHEBI:456215"/>
        <dbReference type="EC" id="6.1.1.14"/>
    </reaction>
</comment>
<dbReference type="InterPro" id="IPR008909">
    <property type="entry name" value="DALR_anticod-bd"/>
</dbReference>
<dbReference type="AlphaFoldDB" id="A0A0W8E6S6"/>
<keyword evidence="6" id="KW-0547">Nucleotide-binding</keyword>
<keyword evidence="7" id="KW-0067">ATP-binding</keyword>
<dbReference type="Pfam" id="PF05746">
    <property type="entry name" value="DALR_1"/>
    <property type="match status" value="1"/>
</dbReference>
<dbReference type="Pfam" id="PF02092">
    <property type="entry name" value="tRNA_synt_2f"/>
    <property type="match status" value="1"/>
</dbReference>
<keyword evidence="4" id="KW-0963">Cytoplasm</keyword>
<feature type="domain" description="DALR anticodon binding" evidence="11">
    <location>
        <begin position="587"/>
        <end position="675"/>
    </location>
</feature>
<keyword evidence="9 12" id="KW-0030">Aminoacyl-tRNA synthetase</keyword>
<dbReference type="HAMAP" id="MF_00255">
    <property type="entry name" value="Gly_tRNA_synth_beta"/>
    <property type="match status" value="1"/>
</dbReference>
<evidence type="ECO:0000256" key="3">
    <source>
        <dbReference type="ARBA" id="ARBA00012829"/>
    </source>
</evidence>
<dbReference type="PANTHER" id="PTHR30075:SF2">
    <property type="entry name" value="GLYCINE--TRNA LIGASE, CHLOROPLASTIC_MITOCHONDRIAL 2"/>
    <property type="match status" value="1"/>
</dbReference>
<dbReference type="InterPro" id="IPR006194">
    <property type="entry name" value="Gly-tRNA-synth_heterodimer"/>
</dbReference>
<dbReference type="SUPFAM" id="SSF109604">
    <property type="entry name" value="HD-domain/PDEase-like"/>
    <property type="match status" value="1"/>
</dbReference>
<evidence type="ECO:0000256" key="10">
    <source>
        <dbReference type="ARBA" id="ARBA00047937"/>
    </source>
</evidence>
<evidence type="ECO:0000256" key="5">
    <source>
        <dbReference type="ARBA" id="ARBA00022598"/>
    </source>
</evidence>
<dbReference type="PROSITE" id="PS50861">
    <property type="entry name" value="AA_TRNA_LIGASE_II_GLYAB"/>
    <property type="match status" value="1"/>
</dbReference>
<dbReference type="EMBL" id="LNQE01001853">
    <property type="protein sequence ID" value="KUG04338.1"/>
    <property type="molecule type" value="Genomic_DNA"/>
</dbReference>
<protein>
    <recommendedName>
        <fullName evidence="3">glycine--tRNA ligase</fullName>
        <ecNumber evidence="3">6.1.1.14</ecNumber>
    </recommendedName>
</protein>
<dbReference type="PANTHER" id="PTHR30075">
    <property type="entry name" value="GLYCYL-TRNA SYNTHETASE"/>
    <property type="match status" value="1"/>
</dbReference>
<gene>
    <name evidence="12" type="ORF">ASZ90_018345</name>
</gene>
<dbReference type="Gene3D" id="1.10.730.10">
    <property type="entry name" value="Isoleucyl-tRNA Synthetase, Domain 1"/>
    <property type="match status" value="1"/>
</dbReference>
<comment type="similarity">
    <text evidence="2">Belongs to the class-II aminoacyl-tRNA synthetase family.</text>
</comment>
<evidence type="ECO:0000256" key="2">
    <source>
        <dbReference type="ARBA" id="ARBA00008226"/>
    </source>
</evidence>
<evidence type="ECO:0000256" key="7">
    <source>
        <dbReference type="ARBA" id="ARBA00022840"/>
    </source>
</evidence>
<dbReference type="InterPro" id="IPR015944">
    <property type="entry name" value="Gly-tRNA-synth_bsu"/>
</dbReference>
<dbReference type="NCBIfam" id="TIGR00211">
    <property type="entry name" value="glyS"/>
    <property type="match status" value="1"/>
</dbReference>
<evidence type="ECO:0000256" key="8">
    <source>
        <dbReference type="ARBA" id="ARBA00022917"/>
    </source>
</evidence>
<dbReference type="GO" id="GO:0004814">
    <property type="term" value="F:arginine-tRNA ligase activity"/>
    <property type="evidence" value="ECO:0007669"/>
    <property type="project" value="InterPro"/>
</dbReference>